<proteinExistence type="inferred from homology"/>
<dbReference type="NCBIfam" id="TIGR01352">
    <property type="entry name" value="tonB_Cterm"/>
    <property type="match status" value="1"/>
</dbReference>
<dbReference type="PANTHER" id="PTHR33446">
    <property type="entry name" value="PROTEIN TONB-RELATED"/>
    <property type="match status" value="1"/>
</dbReference>
<evidence type="ECO:0000313" key="14">
    <source>
        <dbReference type="Proteomes" id="UP000252458"/>
    </source>
</evidence>
<accession>A0A365QLW8</accession>
<reference evidence="13 14" key="1">
    <citation type="submission" date="2018-06" db="EMBL/GenBank/DDBJ databases">
        <title>Draft genome sequence of Burkholderia reimsis strain BE51 isolated from a French agricultural soil.</title>
        <authorList>
            <person name="Esmaeel Q."/>
        </authorList>
    </citation>
    <scope>NUCLEOTIDE SEQUENCE [LARGE SCALE GENOMIC DNA]</scope>
    <source>
        <strain evidence="13 14">BE51</strain>
    </source>
</reference>
<evidence type="ECO:0000256" key="11">
    <source>
        <dbReference type="SAM" id="Phobius"/>
    </source>
</evidence>
<comment type="subcellular location">
    <subcellularLocation>
        <location evidence="1">Cell inner membrane</location>
        <topology evidence="1">Single-pass membrane protein</topology>
        <orientation evidence="1">Periplasmic side</orientation>
    </subcellularLocation>
</comment>
<sequence length="286" mass="29744">MSAMWRACTRMGERGKAGAMSTAAFGARQATGVRGAAGDRARHRGICVASVFAVVCALHAALFVLLAHQQIVRREPLQRQVMVATLIAAMPEASTMAAAKAKPVAASRAVQEATSAPRSSAGSALRTNRQVASGRTRPPAHDAPVPAPARPGPSSPAVAQRDTPPDDAAARMPTQTQTPTPTQPESRTSSVSAPPRFVAHPDCTLVKPDYPPQSLRLGEHGTVLVELETDAAGQIVAARVVTGSGYPRLDAAAREAVLASRCAPHVFNGAPVPTRARAPIAFNLDD</sequence>
<dbReference type="InterPro" id="IPR006260">
    <property type="entry name" value="TonB/TolA_C"/>
</dbReference>
<dbReference type="GO" id="GO:0098797">
    <property type="term" value="C:plasma membrane protein complex"/>
    <property type="evidence" value="ECO:0007669"/>
    <property type="project" value="TreeGrafter"/>
</dbReference>
<feature type="transmembrane region" description="Helical" evidence="11">
    <location>
        <begin position="45"/>
        <end position="67"/>
    </location>
</feature>
<dbReference type="PROSITE" id="PS52015">
    <property type="entry name" value="TONB_CTD"/>
    <property type="match status" value="1"/>
</dbReference>
<gene>
    <name evidence="13" type="ORF">DPV79_32595</name>
</gene>
<evidence type="ECO:0000256" key="7">
    <source>
        <dbReference type="ARBA" id="ARBA00022927"/>
    </source>
</evidence>
<feature type="domain" description="TonB C-terminal" evidence="12">
    <location>
        <begin position="195"/>
        <end position="286"/>
    </location>
</feature>
<comment type="caution">
    <text evidence="13">The sequence shown here is derived from an EMBL/GenBank/DDBJ whole genome shotgun (WGS) entry which is preliminary data.</text>
</comment>
<dbReference type="Pfam" id="PF03544">
    <property type="entry name" value="TonB_C"/>
    <property type="match status" value="1"/>
</dbReference>
<evidence type="ECO:0000256" key="10">
    <source>
        <dbReference type="SAM" id="MobiDB-lite"/>
    </source>
</evidence>
<evidence type="ECO:0000256" key="9">
    <source>
        <dbReference type="ARBA" id="ARBA00023136"/>
    </source>
</evidence>
<keyword evidence="9 11" id="KW-0472">Membrane</keyword>
<evidence type="ECO:0000256" key="5">
    <source>
        <dbReference type="ARBA" id="ARBA00022519"/>
    </source>
</evidence>
<keyword evidence="8 11" id="KW-1133">Transmembrane helix</keyword>
<evidence type="ECO:0000313" key="13">
    <source>
        <dbReference type="EMBL" id="RBB34107.1"/>
    </source>
</evidence>
<keyword evidence="3" id="KW-0813">Transport</keyword>
<dbReference type="AlphaFoldDB" id="A0A365QLW8"/>
<protein>
    <recommendedName>
        <fullName evidence="12">TonB C-terminal domain-containing protein</fullName>
    </recommendedName>
</protein>
<dbReference type="Gene3D" id="3.30.1150.10">
    <property type="match status" value="1"/>
</dbReference>
<evidence type="ECO:0000256" key="6">
    <source>
        <dbReference type="ARBA" id="ARBA00022692"/>
    </source>
</evidence>
<feature type="compositionally biased region" description="Pro residues" evidence="10">
    <location>
        <begin position="145"/>
        <end position="154"/>
    </location>
</feature>
<feature type="region of interest" description="Disordered" evidence="10">
    <location>
        <begin position="109"/>
        <end position="199"/>
    </location>
</feature>
<keyword evidence="4" id="KW-1003">Cell membrane</keyword>
<organism evidence="13 14">
    <name type="scientific">Burkholderia reimsis</name>
    <dbReference type="NCBI Taxonomy" id="2234132"/>
    <lineage>
        <taxon>Bacteria</taxon>
        <taxon>Pseudomonadati</taxon>
        <taxon>Pseudomonadota</taxon>
        <taxon>Betaproteobacteria</taxon>
        <taxon>Burkholderiales</taxon>
        <taxon>Burkholderiaceae</taxon>
        <taxon>Burkholderia</taxon>
    </lineage>
</organism>
<keyword evidence="5" id="KW-0997">Cell inner membrane</keyword>
<keyword evidence="7" id="KW-0653">Protein transport</keyword>
<evidence type="ECO:0000256" key="1">
    <source>
        <dbReference type="ARBA" id="ARBA00004383"/>
    </source>
</evidence>
<dbReference type="GO" id="GO:0031992">
    <property type="term" value="F:energy transducer activity"/>
    <property type="evidence" value="ECO:0007669"/>
    <property type="project" value="TreeGrafter"/>
</dbReference>
<dbReference type="SUPFAM" id="SSF74653">
    <property type="entry name" value="TolA/TonB C-terminal domain"/>
    <property type="match status" value="1"/>
</dbReference>
<evidence type="ECO:0000256" key="2">
    <source>
        <dbReference type="ARBA" id="ARBA00006555"/>
    </source>
</evidence>
<dbReference type="InterPro" id="IPR051045">
    <property type="entry name" value="TonB-dependent_transducer"/>
</dbReference>
<dbReference type="GO" id="GO:0055085">
    <property type="term" value="P:transmembrane transport"/>
    <property type="evidence" value="ECO:0007669"/>
    <property type="project" value="InterPro"/>
</dbReference>
<comment type="similarity">
    <text evidence="2">Belongs to the TonB family.</text>
</comment>
<feature type="compositionally biased region" description="Polar residues" evidence="10">
    <location>
        <begin position="112"/>
        <end position="133"/>
    </location>
</feature>
<keyword evidence="6 11" id="KW-0812">Transmembrane</keyword>
<dbReference type="EMBL" id="QMFZ01000038">
    <property type="protein sequence ID" value="RBB34107.1"/>
    <property type="molecule type" value="Genomic_DNA"/>
</dbReference>
<evidence type="ECO:0000256" key="3">
    <source>
        <dbReference type="ARBA" id="ARBA00022448"/>
    </source>
</evidence>
<feature type="compositionally biased region" description="Low complexity" evidence="10">
    <location>
        <begin position="173"/>
        <end position="184"/>
    </location>
</feature>
<evidence type="ECO:0000259" key="12">
    <source>
        <dbReference type="PROSITE" id="PS52015"/>
    </source>
</evidence>
<dbReference type="PANTHER" id="PTHR33446:SF2">
    <property type="entry name" value="PROTEIN TONB"/>
    <property type="match status" value="1"/>
</dbReference>
<dbReference type="InterPro" id="IPR037682">
    <property type="entry name" value="TonB_C"/>
</dbReference>
<name>A0A365QLW8_9BURK</name>
<dbReference type="GO" id="GO:0015031">
    <property type="term" value="P:protein transport"/>
    <property type="evidence" value="ECO:0007669"/>
    <property type="project" value="UniProtKB-KW"/>
</dbReference>
<dbReference type="Proteomes" id="UP000252458">
    <property type="component" value="Unassembled WGS sequence"/>
</dbReference>
<keyword evidence="14" id="KW-1185">Reference proteome</keyword>
<evidence type="ECO:0000256" key="8">
    <source>
        <dbReference type="ARBA" id="ARBA00022989"/>
    </source>
</evidence>
<evidence type="ECO:0000256" key="4">
    <source>
        <dbReference type="ARBA" id="ARBA00022475"/>
    </source>
</evidence>